<comment type="subunit">
    <text evidence="4">Homotrimer.</text>
</comment>
<evidence type="ECO:0000256" key="1">
    <source>
        <dbReference type="ARBA" id="ARBA00001342"/>
    </source>
</evidence>
<evidence type="ECO:0000256" key="13">
    <source>
        <dbReference type="PIRSR" id="PIRSR605493-1"/>
    </source>
</evidence>
<dbReference type="SUPFAM" id="SSF89562">
    <property type="entry name" value="RraA-like"/>
    <property type="match status" value="1"/>
</dbReference>
<keyword evidence="13" id="KW-0460">Magnesium</keyword>
<comment type="cofactor">
    <cofactor evidence="2">
        <name>a divalent metal cation</name>
        <dbReference type="ChEBI" id="CHEBI:60240"/>
    </cofactor>
</comment>
<dbReference type="Pfam" id="PF03737">
    <property type="entry name" value="RraA-like"/>
    <property type="match status" value="1"/>
</dbReference>
<comment type="catalytic activity">
    <reaction evidence="1">
        <text>4-hydroxy-4-methyl-2-oxoglutarate = 2 pyruvate</text>
        <dbReference type="Rhea" id="RHEA:22748"/>
        <dbReference type="ChEBI" id="CHEBI:15361"/>
        <dbReference type="ChEBI" id="CHEBI:58276"/>
        <dbReference type="EC" id="4.1.3.17"/>
    </reaction>
</comment>
<evidence type="ECO:0000256" key="4">
    <source>
        <dbReference type="ARBA" id="ARBA00011233"/>
    </source>
</evidence>
<evidence type="ECO:0000256" key="8">
    <source>
        <dbReference type="ARBA" id="ARBA00025046"/>
    </source>
</evidence>
<accession>A0A9D2FPX5</accession>
<dbReference type="InterPro" id="IPR005493">
    <property type="entry name" value="RraA/RraA-like"/>
</dbReference>
<dbReference type="CDD" id="cd16841">
    <property type="entry name" value="RraA_family"/>
    <property type="match status" value="1"/>
</dbReference>
<dbReference type="EC" id="4.1.1.112" evidence="6"/>
<comment type="function">
    <text evidence="8">Catalyzes the aldol cleavage of 4-hydroxy-4-methyl-2-oxoglutarate (HMG) into 2 molecules of pyruvate. Also contains a secondary oxaloacetate (OAA) decarboxylase activity due to the common pyruvate enolate transition state formed following C-C bond cleavage in the retro-aldol and decarboxylation reactions.</text>
</comment>
<evidence type="ECO:0000313" key="14">
    <source>
        <dbReference type="EMBL" id="HIZ64532.1"/>
    </source>
</evidence>
<evidence type="ECO:0000256" key="12">
    <source>
        <dbReference type="ARBA" id="ARBA00047973"/>
    </source>
</evidence>
<dbReference type="EMBL" id="DXBG01000030">
    <property type="protein sequence ID" value="HIZ64532.1"/>
    <property type="molecule type" value="Genomic_DNA"/>
</dbReference>
<comment type="caution">
    <text evidence="14">The sequence shown here is derived from an EMBL/GenBank/DDBJ whole genome shotgun (WGS) entry which is preliminary data.</text>
</comment>
<evidence type="ECO:0000313" key="15">
    <source>
        <dbReference type="Proteomes" id="UP000824056"/>
    </source>
</evidence>
<evidence type="ECO:0000256" key="2">
    <source>
        <dbReference type="ARBA" id="ARBA00001968"/>
    </source>
</evidence>
<dbReference type="Proteomes" id="UP000824056">
    <property type="component" value="Unassembled WGS sequence"/>
</dbReference>
<evidence type="ECO:0000256" key="11">
    <source>
        <dbReference type="ARBA" id="ARBA00032305"/>
    </source>
</evidence>
<comment type="similarity">
    <text evidence="3">Belongs to the class II aldolase/RraA-like family.</text>
</comment>
<evidence type="ECO:0000256" key="5">
    <source>
        <dbReference type="ARBA" id="ARBA00012213"/>
    </source>
</evidence>
<dbReference type="GO" id="GO:0047443">
    <property type="term" value="F:4-hydroxy-4-methyl-2-oxoglutarate aldolase activity"/>
    <property type="evidence" value="ECO:0007669"/>
    <property type="project" value="UniProtKB-EC"/>
</dbReference>
<evidence type="ECO:0000256" key="7">
    <source>
        <dbReference type="ARBA" id="ARBA00016549"/>
    </source>
</evidence>
<gene>
    <name evidence="14" type="ORF">H9809_01300</name>
</gene>
<feature type="binding site" evidence="13">
    <location>
        <begin position="113"/>
        <end position="116"/>
    </location>
    <ligand>
        <name>substrate</name>
    </ligand>
</feature>
<dbReference type="Gene3D" id="3.50.30.40">
    <property type="entry name" value="Ribonuclease E inhibitor RraA/RraA-like"/>
    <property type="match status" value="1"/>
</dbReference>
<evidence type="ECO:0000256" key="3">
    <source>
        <dbReference type="ARBA" id="ARBA00008621"/>
    </source>
</evidence>
<feature type="binding site" evidence="13">
    <location>
        <position position="136"/>
    </location>
    <ligand>
        <name>Mg(2+)</name>
        <dbReference type="ChEBI" id="CHEBI:18420"/>
    </ligand>
</feature>
<sequence length="235" mass="26261">MMTDAELMKEIRKYRCADLSDGMDAIGLVDKGTMNESMRPLRPGIEFKGFAYTIKLLPKSDAVKECKTVDEWREELGKACDKIYSFVGEITPERAKDTVIVVDMEGVRGGLWGSEIAMTMMERGVEGTVLDGGCRDSYETNLENAPVFCTKRTFTHAYGRVEPGALNIPVNCAGVTVKPGDIVCADDDGVLVIPRERAEEVIMFAKMQLEDDIQARTEHYDNLGFEHDDTLKRME</sequence>
<dbReference type="PANTHER" id="PTHR33254">
    <property type="entry name" value="4-HYDROXY-4-METHYL-2-OXOGLUTARATE ALDOLASE 3-RELATED"/>
    <property type="match status" value="1"/>
</dbReference>
<reference evidence="14" key="1">
    <citation type="journal article" date="2021" name="PeerJ">
        <title>Extensive microbial diversity within the chicken gut microbiome revealed by metagenomics and culture.</title>
        <authorList>
            <person name="Gilroy R."/>
            <person name="Ravi A."/>
            <person name="Getino M."/>
            <person name="Pursley I."/>
            <person name="Horton D.L."/>
            <person name="Alikhan N.F."/>
            <person name="Baker D."/>
            <person name="Gharbi K."/>
            <person name="Hall N."/>
            <person name="Watson M."/>
            <person name="Adriaenssens E.M."/>
            <person name="Foster-Nyarko E."/>
            <person name="Jarju S."/>
            <person name="Secka A."/>
            <person name="Antonio M."/>
            <person name="Oren A."/>
            <person name="Chaudhuri R.R."/>
            <person name="La Ragione R."/>
            <person name="Hildebrand F."/>
            <person name="Pallen M.J."/>
        </authorList>
    </citation>
    <scope>NUCLEOTIDE SEQUENCE</scope>
    <source>
        <strain evidence="14">1068</strain>
    </source>
</reference>
<dbReference type="PANTHER" id="PTHR33254:SF4">
    <property type="entry name" value="4-HYDROXY-4-METHYL-2-OXOGLUTARATE ALDOLASE 3-RELATED"/>
    <property type="match status" value="1"/>
</dbReference>
<keyword evidence="13" id="KW-0479">Metal-binding</keyword>
<evidence type="ECO:0000256" key="6">
    <source>
        <dbReference type="ARBA" id="ARBA00012947"/>
    </source>
</evidence>
<comment type="catalytic activity">
    <reaction evidence="12">
        <text>oxaloacetate + H(+) = pyruvate + CO2</text>
        <dbReference type="Rhea" id="RHEA:15641"/>
        <dbReference type="ChEBI" id="CHEBI:15361"/>
        <dbReference type="ChEBI" id="CHEBI:15378"/>
        <dbReference type="ChEBI" id="CHEBI:16452"/>
        <dbReference type="ChEBI" id="CHEBI:16526"/>
        <dbReference type="EC" id="4.1.1.112"/>
    </reaction>
</comment>
<dbReference type="GO" id="GO:0046872">
    <property type="term" value="F:metal ion binding"/>
    <property type="evidence" value="ECO:0007669"/>
    <property type="project" value="UniProtKB-KW"/>
</dbReference>
<dbReference type="InterPro" id="IPR036704">
    <property type="entry name" value="RraA/RraA-like_sf"/>
</dbReference>
<comment type="cofactor">
    <cofactor evidence="13">
        <name>Mg(2+)</name>
        <dbReference type="ChEBI" id="CHEBI:18420"/>
    </cofactor>
</comment>
<dbReference type="AlphaFoldDB" id="A0A9D2FPX5"/>
<feature type="binding site" evidence="13">
    <location>
        <position position="135"/>
    </location>
    <ligand>
        <name>substrate</name>
    </ligand>
</feature>
<evidence type="ECO:0000256" key="10">
    <source>
        <dbReference type="ARBA" id="ARBA00030169"/>
    </source>
</evidence>
<name>A0A9D2FPX5_9FIRM</name>
<dbReference type="EC" id="4.1.3.17" evidence="5"/>
<organism evidence="14 15">
    <name type="scientific">Candidatus Blautia pullicola</name>
    <dbReference type="NCBI Taxonomy" id="2838498"/>
    <lineage>
        <taxon>Bacteria</taxon>
        <taxon>Bacillati</taxon>
        <taxon>Bacillota</taxon>
        <taxon>Clostridia</taxon>
        <taxon>Lachnospirales</taxon>
        <taxon>Lachnospiraceae</taxon>
        <taxon>Blautia</taxon>
    </lineage>
</organism>
<protein>
    <recommendedName>
        <fullName evidence="7">Putative 4-hydroxy-4-methyl-2-oxoglutarate aldolase</fullName>
        <ecNumber evidence="6">4.1.1.112</ecNumber>
        <ecNumber evidence="5">4.1.3.17</ecNumber>
    </recommendedName>
    <alternativeName>
        <fullName evidence="11">Oxaloacetate decarboxylase</fullName>
    </alternativeName>
    <alternativeName>
        <fullName evidence="9">Regulator of ribonuclease activity homolog</fullName>
    </alternativeName>
    <alternativeName>
        <fullName evidence="10">RraA-like protein</fullName>
    </alternativeName>
</protein>
<reference evidence="14" key="2">
    <citation type="submission" date="2021-04" db="EMBL/GenBank/DDBJ databases">
        <authorList>
            <person name="Gilroy R."/>
        </authorList>
    </citation>
    <scope>NUCLEOTIDE SEQUENCE</scope>
    <source>
        <strain evidence="14">1068</strain>
    </source>
</reference>
<dbReference type="GO" id="GO:0008948">
    <property type="term" value="F:oxaloacetate decarboxylase activity"/>
    <property type="evidence" value="ECO:0007669"/>
    <property type="project" value="UniProtKB-EC"/>
</dbReference>
<proteinExistence type="inferred from homology"/>
<evidence type="ECO:0000256" key="9">
    <source>
        <dbReference type="ARBA" id="ARBA00029596"/>
    </source>
</evidence>